<feature type="region of interest" description="Disordered" evidence="1">
    <location>
        <begin position="1"/>
        <end position="26"/>
    </location>
</feature>
<accession>A0A8K0NT84</accession>
<evidence type="ECO:0000256" key="1">
    <source>
        <dbReference type="SAM" id="MobiDB-lite"/>
    </source>
</evidence>
<dbReference type="GO" id="GO:0016036">
    <property type="term" value="P:cellular response to phosphate starvation"/>
    <property type="evidence" value="ECO:0007669"/>
    <property type="project" value="TreeGrafter"/>
</dbReference>
<protein>
    <recommendedName>
        <fullName evidence="2">SPX domain-containing protein</fullName>
    </recommendedName>
</protein>
<feature type="compositionally biased region" description="Polar residues" evidence="1">
    <location>
        <begin position="163"/>
        <end position="179"/>
    </location>
</feature>
<dbReference type="GO" id="GO:0000822">
    <property type="term" value="F:inositol hexakisphosphate binding"/>
    <property type="evidence" value="ECO:0007669"/>
    <property type="project" value="TreeGrafter"/>
</dbReference>
<gene>
    <name evidence="3" type="ORF">FFLO_00646</name>
</gene>
<dbReference type="EMBL" id="JABELV010000007">
    <property type="protein sequence ID" value="KAG7571463.1"/>
    <property type="molecule type" value="Genomic_DNA"/>
</dbReference>
<feature type="region of interest" description="Disordered" evidence="1">
    <location>
        <begin position="126"/>
        <end position="188"/>
    </location>
</feature>
<sequence>MQASGSSGTIYARRFGGAGGIPPRFPESLQELEDVCNAEETRFFNTLDNELEKVEAFYHDRETDALRRSRELKRQLDELAEHRRIFHEAEEERMNEGKVKKYIGGAVEGVQKRIPFVASVIQIGDPKASGSTANTTATALPKTTGSKRTEGEDSDIGKERSSQDGSNQPSTGSNGTRNRTPLEARTSFDPEKYQRYKKKLRTAIIEFYKELEILKNYRILNITGFKKALKKFEKTARIKCIDLYMDGKVSKRSFADGRTVDRLLKQMEDEFTLRFEKGDHKKAVGRLRGQFVTKTVSPAGHTCVQDAPFKLTSATFFSTT</sequence>
<feature type="compositionally biased region" description="Basic and acidic residues" evidence="1">
    <location>
        <begin position="147"/>
        <end position="162"/>
    </location>
</feature>
<dbReference type="Pfam" id="PF03105">
    <property type="entry name" value="SPX"/>
    <property type="match status" value="1"/>
</dbReference>
<organism evidence="3 4">
    <name type="scientific">Filobasidium floriforme</name>
    <dbReference type="NCBI Taxonomy" id="5210"/>
    <lineage>
        <taxon>Eukaryota</taxon>
        <taxon>Fungi</taxon>
        <taxon>Dikarya</taxon>
        <taxon>Basidiomycota</taxon>
        <taxon>Agaricomycotina</taxon>
        <taxon>Tremellomycetes</taxon>
        <taxon>Filobasidiales</taxon>
        <taxon>Filobasidiaceae</taxon>
        <taxon>Filobasidium</taxon>
    </lineage>
</organism>
<keyword evidence="4" id="KW-1185">Reference proteome</keyword>
<feature type="domain" description="SPX" evidence="2">
    <location>
        <begin position="1"/>
        <end position="246"/>
    </location>
</feature>
<comment type="caution">
    <text evidence="3">The sequence shown here is derived from an EMBL/GenBank/DDBJ whole genome shotgun (WGS) entry which is preliminary data.</text>
</comment>
<feature type="compositionally biased region" description="Low complexity" evidence="1">
    <location>
        <begin position="128"/>
        <end position="139"/>
    </location>
</feature>
<name>A0A8K0NT84_9TREE</name>
<dbReference type="Proteomes" id="UP000812966">
    <property type="component" value="Unassembled WGS sequence"/>
</dbReference>
<proteinExistence type="predicted"/>
<dbReference type="GO" id="GO:0006817">
    <property type="term" value="P:phosphate ion transport"/>
    <property type="evidence" value="ECO:0007669"/>
    <property type="project" value="TreeGrafter"/>
</dbReference>
<dbReference type="CDD" id="cd14475">
    <property type="entry name" value="SPX_SYG1_like"/>
    <property type="match status" value="1"/>
</dbReference>
<dbReference type="AlphaFoldDB" id="A0A8K0NT84"/>
<evidence type="ECO:0000313" key="4">
    <source>
        <dbReference type="Proteomes" id="UP000812966"/>
    </source>
</evidence>
<dbReference type="PANTHER" id="PTHR10783">
    <property type="entry name" value="XENOTROPIC AND POLYTROPIC RETROVIRUS RECEPTOR 1-RELATED"/>
    <property type="match status" value="1"/>
</dbReference>
<dbReference type="PANTHER" id="PTHR10783:SF103">
    <property type="entry name" value="SOLUTE CARRIER FAMILY 53 MEMBER 1"/>
    <property type="match status" value="1"/>
</dbReference>
<dbReference type="InterPro" id="IPR004331">
    <property type="entry name" value="SPX_dom"/>
</dbReference>
<evidence type="ECO:0000313" key="3">
    <source>
        <dbReference type="EMBL" id="KAG7571463.1"/>
    </source>
</evidence>
<evidence type="ECO:0000259" key="2">
    <source>
        <dbReference type="PROSITE" id="PS51382"/>
    </source>
</evidence>
<dbReference type="PROSITE" id="PS51382">
    <property type="entry name" value="SPX"/>
    <property type="match status" value="1"/>
</dbReference>
<dbReference type="GO" id="GO:0005886">
    <property type="term" value="C:plasma membrane"/>
    <property type="evidence" value="ECO:0007669"/>
    <property type="project" value="TreeGrafter"/>
</dbReference>
<reference evidence="3" key="1">
    <citation type="submission" date="2020-04" db="EMBL/GenBank/DDBJ databases">
        <title>Analysis of mating type loci in Filobasidium floriforme.</title>
        <authorList>
            <person name="Nowrousian M."/>
        </authorList>
    </citation>
    <scope>NUCLEOTIDE SEQUENCE</scope>
    <source>
        <strain evidence="3">CBS 6242</strain>
    </source>
</reference>
<dbReference type="GO" id="GO:0005794">
    <property type="term" value="C:Golgi apparatus"/>
    <property type="evidence" value="ECO:0007669"/>
    <property type="project" value="TreeGrafter"/>
</dbReference>